<reference evidence="8 10" key="1">
    <citation type="journal article" date="2017" name="Poromechanics V (2013)">
        <title>Genomic Characterization of the Arsenic-Tolerant Actinobacterium, &lt;i&gt;Rhodococcus erythropolis&lt;/i&gt; S43.</title>
        <authorList>
            <person name="Retamal-Morales G."/>
            <person name="Mehnert M."/>
            <person name="Schwabe R."/>
            <person name="Tischler D."/>
            <person name="Schloemann M."/>
            <person name="Levican G.J."/>
        </authorList>
    </citation>
    <scope>NUCLEOTIDE SEQUENCE [LARGE SCALE GENOMIC DNA]</scope>
    <source>
        <strain evidence="8 10">S43</strain>
    </source>
</reference>
<comment type="caution">
    <text evidence="8">The sequence shown here is derived from an EMBL/GenBank/DDBJ whole genome shotgun (WGS) entry which is preliminary data.</text>
</comment>
<keyword evidence="11" id="KW-1185">Reference proteome</keyword>
<evidence type="ECO:0000256" key="6">
    <source>
        <dbReference type="ARBA" id="ARBA00047400"/>
    </source>
</evidence>
<dbReference type="Proteomes" id="UP000325576">
    <property type="component" value="Unassembled WGS sequence"/>
</dbReference>
<evidence type="ECO:0000259" key="7">
    <source>
        <dbReference type="SMART" id="SM00822"/>
    </source>
</evidence>
<organism evidence="8 10">
    <name type="scientific">Rhodococcus erythropolis</name>
    <name type="common">Arthrobacter picolinophilus</name>
    <dbReference type="NCBI Taxonomy" id="1833"/>
    <lineage>
        <taxon>Bacteria</taxon>
        <taxon>Bacillati</taxon>
        <taxon>Actinomycetota</taxon>
        <taxon>Actinomycetes</taxon>
        <taxon>Mycobacteriales</taxon>
        <taxon>Nocardiaceae</taxon>
        <taxon>Rhodococcus</taxon>
        <taxon>Rhodococcus erythropolis group</taxon>
    </lineage>
</organism>
<dbReference type="PROSITE" id="PS00061">
    <property type="entry name" value="ADH_SHORT"/>
    <property type="match status" value="1"/>
</dbReference>
<dbReference type="GO" id="GO:0004316">
    <property type="term" value="F:3-oxoacyl-[acyl-carrier-protein] reductase (NADPH) activity"/>
    <property type="evidence" value="ECO:0007669"/>
    <property type="project" value="UniProtKB-EC"/>
</dbReference>
<proteinExistence type="inferred from homology"/>
<dbReference type="InterPro" id="IPR020904">
    <property type="entry name" value="Sc_DH/Rdtase_CS"/>
</dbReference>
<keyword evidence="3" id="KW-0964">Secreted</keyword>
<dbReference type="InterPro" id="IPR036291">
    <property type="entry name" value="NAD(P)-bd_dom_sf"/>
</dbReference>
<evidence type="ECO:0000256" key="4">
    <source>
        <dbReference type="ARBA" id="ARBA00023002"/>
    </source>
</evidence>
<dbReference type="Pfam" id="PF13561">
    <property type="entry name" value="adh_short_C2"/>
    <property type="match status" value="1"/>
</dbReference>
<dbReference type="InterPro" id="IPR002347">
    <property type="entry name" value="SDR_fam"/>
</dbReference>
<dbReference type="OMA" id="GPCFLAK"/>
<comment type="catalytic activity">
    <reaction evidence="6">
        <text>a (3R)-hydroxyacyl-[ACP] + NADP(+) = a 3-oxoacyl-[ACP] + NADPH + H(+)</text>
        <dbReference type="Rhea" id="RHEA:17397"/>
        <dbReference type="Rhea" id="RHEA-COMP:9916"/>
        <dbReference type="Rhea" id="RHEA-COMP:9945"/>
        <dbReference type="ChEBI" id="CHEBI:15378"/>
        <dbReference type="ChEBI" id="CHEBI:57783"/>
        <dbReference type="ChEBI" id="CHEBI:58349"/>
        <dbReference type="ChEBI" id="CHEBI:78776"/>
        <dbReference type="ChEBI" id="CHEBI:78827"/>
        <dbReference type="EC" id="1.1.1.100"/>
    </reaction>
    <physiologicalReaction direction="right-to-left" evidence="6">
        <dbReference type="Rhea" id="RHEA:17399"/>
    </physiologicalReaction>
</comment>
<protein>
    <recommendedName>
        <fullName evidence="5">3-oxoacyl-[acyl-carrier-protein] reductase MabA</fullName>
    </recommendedName>
</protein>
<keyword evidence="3" id="KW-0134">Cell wall</keyword>
<dbReference type="RefSeq" id="WP_020908993.1">
    <property type="nucleotide sequence ID" value="NZ_BHXB01000001.1"/>
</dbReference>
<dbReference type="InterPro" id="IPR050259">
    <property type="entry name" value="SDR"/>
</dbReference>
<dbReference type="Proteomes" id="UP000627573">
    <property type="component" value="Unassembled WGS sequence"/>
</dbReference>
<dbReference type="SUPFAM" id="SSF51735">
    <property type="entry name" value="NAD(P)-binding Rossmann-fold domains"/>
    <property type="match status" value="1"/>
</dbReference>
<evidence type="ECO:0000313" key="9">
    <source>
        <dbReference type="EMBL" id="MBH5145145.1"/>
    </source>
</evidence>
<dbReference type="EMBL" id="JAECSB010000074">
    <property type="protein sequence ID" value="MBH5145145.1"/>
    <property type="molecule type" value="Genomic_DNA"/>
</dbReference>
<dbReference type="EMBL" id="MRBO01000379">
    <property type="protein sequence ID" value="KAB2585000.1"/>
    <property type="molecule type" value="Genomic_DNA"/>
</dbReference>
<evidence type="ECO:0000256" key="2">
    <source>
        <dbReference type="ARBA" id="ARBA00006484"/>
    </source>
</evidence>
<dbReference type="FunFam" id="3.40.50.720:FF:000084">
    <property type="entry name" value="Short-chain dehydrogenase reductase"/>
    <property type="match status" value="1"/>
</dbReference>
<evidence type="ECO:0000256" key="5">
    <source>
        <dbReference type="ARBA" id="ARBA00040781"/>
    </source>
</evidence>
<dbReference type="AlphaFoldDB" id="A0A0C3A4L8"/>
<dbReference type="InterPro" id="IPR057326">
    <property type="entry name" value="KR_dom"/>
</dbReference>
<dbReference type="GO" id="GO:0032787">
    <property type="term" value="P:monocarboxylic acid metabolic process"/>
    <property type="evidence" value="ECO:0007669"/>
    <property type="project" value="UniProtKB-ARBA"/>
</dbReference>
<comment type="similarity">
    <text evidence="2">Belongs to the short-chain dehydrogenases/reductases (SDR) family.</text>
</comment>
<evidence type="ECO:0000256" key="3">
    <source>
        <dbReference type="ARBA" id="ARBA00022512"/>
    </source>
</evidence>
<evidence type="ECO:0000313" key="8">
    <source>
        <dbReference type="EMBL" id="KAB2585000.1"/>
    </source>
</evidence>
<comment type="subcellular location">
    <subcellularLocation>
        <location evidence="1">Secreted</location>
        <location evidence="1">Cell wall</location>
    </subcellularLocation>
</comment>
<dbReference type="SMART" id="SM00822">
    <property type="entry name" value="PKS_KR"/>
    <property type="match status" value="1"/>
</dbReference>
<keyword evidence="4" id="KW-0560">Oxidoreductase</keyword>
<dbReference type="PRINTS" id="PR00081">
    <property type="entry name" value="GDHRDH"/>
</dbReference>
<dbReference type="PRINTS" id="PR00080">
    <property type="entry name" value="SDRFAMILY"/>
</dbReference>
<evidence type="ECO:0000313" key="11">
    <source>
        <dbReference type="Proteomes" id="UP000627573"/>
    </source>
</evidence>
<dbReference type="GeneID" id="57485213"/>
<dbReference type="Gene3D" id="3.40.50.720">
    <property type="entry name" value="NAD(P)-binding Rossmann-like Domain"/>
    <property type="match status" value="1"/>
</dbReference>
<dbReference type="KEGG" id="reb:XU06_23645"/>
<feature type="domain" description="Ketoreductase" evidence="7">
    <location>
        <begin position="7"/>
        <end position="194"/>
    </location>
</feature>
<evidence type="ECO:0000256" key="1">
    <source>
        <dbReference type="ARBA" id="ARBA00004191"/>
    </source>
</evidence>
<name>A0A0C3A4L8_RHOER</name>
<sequence>MGKLDNRTALVTGSGRGIGRAIAMKFAAEGASVVVNDLDPGPAKETVEEIIAAGGKAVACVGSVTEEGFADRFVNTAIDTFGGLDIIVNNAGFTWDNVIQKMTDEQWDTILDLHLKAPFQILRAAQPYIKANPTDYHRKVVNISSNAGVVGNAGQSNYAAAKAGIIGLSKTLAREWGRYKVNVNAVAYGLINTRLTEASADGNSTIDVEGREIKVGVNPQLLAAAERTIPLGRAGRPDEAAGAVFALCLPETDYVSGQCLVCDGGSR</sequence>
<accession>A0A0C3A4L8</accession>
<reference evidence="9 11" key="2">
    <citation type="submission" date="2020-12" db="EMBL/GenBank/DDBJ databases">
        <title>Draft genome sequence of furan degrading bacterial strain FUR100.</title>
        <authorList>
            <person name="Woiski C."/>
        </authorList>
    </citation>
    <scope>NUCLEOTIDE SEQUENCE [LARGE SCALE GENOMIC DNA]</scope>
    <source>
        <strain evidence="9 11">FUR100</strain>
    </source>
</reference>
<evidence type="ECO:0000313" key="10">
    <source>
        <dbReference type="Proteomes" id="UP000325576"/>
    </source>
</evidence>
<dbReference type="PANTHER" id="PTHR42879:SF2">
    <property type="entry name" value="3-OXOACYL-[ACYL-CARRIER-PROTEIN] REDUCTASE FABG"/>
    <property type="match status" value="1"/>
</dbReference>
<gene>
    <name evidence="8" type="ORF">BS297_12620</name>
    <name evidence="9" type="ORF">I3517_21300</name>
</gene>
<dbReference type="PANTHER" id="PTHR42879">
    <property type="entry name" value="3-OXOACYL-(ACYL-CARRIER-PROTEIN) REDUCTASE"/>
    <property type="match status" value="1"/>
</dbReference>